<dbReference type="PANTHER" id="PTHR11795:SF442">
    <property type="entry name" value="ABC TRANSPORTER ATP-BINDING PROTEIN"/>
    <property type="match status" value="1"/>
</dbReference>
<dbReference type="AlphaFoldDB" id="A0A4P7CVK6"/>
<evidence type="ECO:0000256" key="4">
    <source>
        <dbReference type="ARBA" id="ARBA00022692"/>
    </source>
</evidence>
<sequence>MQAFVIDTLNGASYGLLLFMLSAGLTLIFSMLGVLNFAHASFYMLGAYMGVTLGGTLGFGCALVLAPLAAGLAGAAFEATLLRRTHVALAGRLGGSGNPLNALLLTFGAAWAIGELVKLVWGLQPLAAPVPAWLDGALFRFGGAAFSRYRAFAMLVALAMLGAIHVMLRVSQTGLVVRAALTHRGAVEALGHDVPRVQTMVFALGTALAALAGVVAAPLFVVEPAMAESVGSIVFVVVVTGGLGSLSGAFVASLAVGLLQTFAVSSDVSLGGLATSLGVTLAPAWRALTLAQIAPLLPYLLLVAMLAVRPQGLFGQRGEDA</sequence>
<feature type="transmembrane region" description="Helical" evidence="9">
    <location>
        <begin position="233"/>
        <end position="264"/>
    </location>
</feature>
<dbReference type="Pfam" id="PF02653">
    <property type="entry name" value="BPD_transp_2"/>
    <property type="match status" value="1"/>
</dbReference>
<dbReference type="RefSeq" id="WP_134749408.1">
    <property type="nucleotide sequence ID" value="NZ_CP038148.1"/>
</dbReference>
<keyword evidence="7 9" id="KW-0472">Membrane</keyword>
<evidence type="ECO:0000256" key="6">
    <source>
        <dbReference type="ARBA" id="ARBA00022989"/>
    </source>
</evidence>
<evidence type="ECO:0000256" key="1">
    <source>
        <dbReference type="ARBA" id="ARBA00004651"/>
    </source>
</evidence>
<evidence type="ECO:0000256" key="2">
    <source>
        <dbReference type="ARBA" id="ARBA00022448"/>
    </source>
</evidence>
<proteinExistence type="inferred from homology"/>
<reference evidence="10 11" key="1">
    <citation type="submission" date="2019-03" db="EMBL/GenBank/DDBJ databases">
        <title>Paraburkholderia sp. 7MH5, isolated from subtropical forest soil.</title>
        <authorList>
            <person name="Gao Z.-H."/>
            <person name="Qiu L.-H."/>
        </authorList>
    </citation>
    <scope>NUCLEOTIDE SEQUENCE [LARGE SCALE GENOMIC DNA]</scope>
    <source>
        <strain evidence="10 11">7MH5</strain>
    </source>
</reference>
<evidence type="ECO:0000256" key="5">
    <source>
        <dbReference type="ARBA" id="ARBA00022970"/>
    </source>
</evidence>
<evidence type="ECO:0000256" key="9">
    <source>
        <dbReference type="SAM" id="Phobius"/>
    </source>
</evidence>
<dbReference type="Proteomes" id="UP000295727">
    <property type="component" value="Chromosome 1"/>
</dbReference>
<comment type="subcellular location">
    <subcellularLocation>
        <location evidence="1">Cell membrane</location>
        <topology evidence="1">Multi-pass membrane protein</topology>
    </subcellularLocation>
</comment>
<comment type="similarity">
    <text evidence="8">Belongs to the binding-protein-dependent transport system permease family. LivHM subfamily.</text>
</comment>
<keyword evidence="11" id="KW-1185">Reference proteome</keyword>
<evidence type="ECO:0000256" key="7">
    <source>
        <dbReference type="ARBA" id="ARBA00023136"/>
    </source>
</evidence>
<feature type="transmembrane region" description="Helical" evidence="9">
    <location>
        <begin position="284"/>
        <end position="308"/>
    </location>
</feature>
<evidence type="ECO:0000313" key="10">
    <source>
        <dbReference type="EMBL" id="QBQ97993.1"/>
    </source>
</evidence>
<evidence type="ECO:0000256" key="3">
    <source>
        <dbReference type="ARBA" id="ARBA00022475"/>
    </source>
</evidence>
<dbReference type="GO" id="GO:0006865">
    <property type="term" value="P:amino acid transport"/>
    <property type="evidence" value="ECO:0007669"/>
    <property type="project" value="UniProtKB-KW"/>
</dbReference>
<dbReference type="OrthoDB" id="8703217at2"/>
<dbReference type="GO" id="GO:0022857">
    <property type="term" value="F:transmembrane transporter activity"/>
    <property type="evidence" value="ECO:0007669"/>
    <property type="project" value="InterPro"/>
</dbReference>
<feature type="transmembrane region" description="Helical" evidence="9">
    <location>
        <begin position="57"/>
        <end position="77"/>
    </location>
</feature>
<keyword evidence="3" id="KW-1003">Cell membrane</keyword>
<dbReference type="KEGG" id="ppai:E1956_12955"/>
<keyword evidence="5" id="KW-0029">Amino-acid transport</keyword>
<keyword evidence="6 9" id="KW-1133">Transmembrane helix</keyword>
<gene>
    <name evidence="10" type="ORF">E1956_12955</name>
</gene>
<dbReference type="PANTHER" id="PTHR11795">
    <property type="entry name" value="BRANCHED-CHAIN AMINO ACID TRANSPORT SYSTEM PERMEASE PROTEIN LIVH"/>
    <property type="match status" value="1"/>
</dbReference>
<evidence type="ECO:0000313" key="11">
    <source>
        <dbReference type="Proteomes" id="UP000295727"/>
    </source>
</evidence>
<dbReference type="CDD" id="cd06582">
    <property type="entry name" value="TM_PBP1_LivH_like"/>
    <property type="match status" value="1"/>
</dbReference>
<feature type="transmembrane region" description="Helical" evidence="9">
    <location>
        <begin position="200"/>
        <end position="221"/>
    </location>
</feature>
<feature type="transmembrane region" description="Helical" evidence="9">
    <location>
        <begin position="12"/>
        <end position="37"/>
    </location>
</feature>
<dbReference type="EMBL" id="CP038148">
    <property type="protein sequence ID" value="QBQ97993.1"/>
    <property type="molecule type" value="Genomic_DNA"/>
</dbReference>
<name>A0A4P7CVK6_9BURK</name>
<dbReference type="InterPro" id="IPR001851">
    <property type="entry name" value="ABC_transp_permease"/>
</dbReference>
<organism evidence="10 11">
    <name type="scientific">Paraburkholderia pallida</name>
    <dbReference type="NCBI Taxonomy" id="2547399"/>
    <lineage>
        <taxon>Bacteria</taxon>
        <taxon>Pseudomonadati</taxon>
        <taxon>Pseudomonadota</taxon>
        <taxon>Betaproteobacteria</taxon>
        <taxon>Burkholderiales</taxon>
        <taxon>Burkholderiaceae</taxon>
        <taxon>Paraburkholderia</taxon>
    </lineage>
</organism>
<keyword evidence="2" id="KW-0813">Transport</keyword>
<dbReference type="GO" id="GO:0005886">
    <property type="term" value="C:plasma membrane"/>
    <property type="evidence" value="ECO:0007669"/>
    <property type="project" value="UniProtKB-SubCell"/>
</dbReference>
<feature type="transmembrane region" description="Helical" evidence="9">
    <location>
        <begin position="151"/>
        <end position="168"/>
    </location>
</feature>
<protein>
    <submittedName>
        <fullName evidence="10">Branched-chain amino acid ABC transporter permease</fullName>
    </submittedName>
</protein>
<accession>A0A4P7CVK6</accession>
<dbReference type="InterPro" id="IPR052157">
    <property type="entry name" value="BCAA_transport_permease"/>
</dbReference>
<keyword evidence="4 9" id="KW-0812">Transmembrane</keyword>
<evidence type="ECO:0000256" key="8">
    <source>
        <dbReference type="ARBA" id="ARBA00037998"/>
    </source>
</evidence>